<name>A0A4Q7LXI4_9MICO</name>
<feature type="chain" id="PRO_5038776166" evidence="2">
    <location>
        <begin position="22"/>
        <end position="164"/>
    </location>
</feature>
<reference evidence="3 4" key="1">
    <citation type="journal article" date="2015" name="Stand. Genomic Sci.">
        <title>Genomic Encyclopedia of Bacterial and Archaeal Type Strains, Phase III: the genomes of soil and plant-associated and newly described type strains.</title>
        <authorList>
            <person name="Whitman W.B."/>
            <person name="Woyke T."/>
            <person name="Klenk H.P."/>
            <person name="Zhou Y."/>
            <person name="Lilburn T.G."/>
            <person name="Beck B.J."/>
            <person name="De Vos P."/>
            <person name="Vandamme P."/>
            <person name="Eisen J.A."/>
            <person name="Garrity G."/>
            <person name="Hugenholtz P."/>
            <person name="Kyrpides N.C."/>
        </authorList>
    </citation>
    <scope>NUCLEOTIDE SEQUENCE [LARGE SCALE GENOMIC DNA]</scope>
    <source>
        <strain evidence="3 4">CV2</strain>
    </source>
</reference>
<dbReference type="EMBL" id="SGWW01000001">
    <property type="protein sequence ID" value="RZS59401.1"/>
    <property type="molecule type" value="Genomic_DNA"/>
</dbReference>
<feature type="compositionally biased region" description="Low complexity" evidence="1">
    <location>
        <begin position="33"/>
        <end position="42"/>
    </location>
</feature>
<dbReference type="AlphaFoldDB" id="A0A4Q7LXI4"/>
<keyword evidence="4" id="KW-1185">Reference proteome</keyword>
<proteinExistence type="predicted"/>
<protein>
    <submittedName>
        <fullName evidence="3">Uncharacterized protein</fullName>
    </submittedName>
</protein>
<evidence type="ECO:0000313" key="3">
    <source>
        <dbReference type="EMBL" id="RZS59401.1"/>
    </source>
</evidence>
<evidence type="ECO:0000313" key="4">
    <source>
        <dbReference type="Proteomes" id="UP000293519"/>
    </source>
</evidence>
<gene>
    <name evidence="3" type="ORF">EV141_0624</name>
</gene>
<sequence length="164" mass="16801">MPSRLAFIAAAALAVTLTACAPSSPEAATGGDAPPESSAPAPVETEGDDDGAAEPEDEPSLTAVPLPDTWPAVVPVVDGVIVDAFAVDSGTVFWGARVVPDADLTEASEQARAQLEAAGFTLDGEAENDDGTVNRTYASDEFRVFVNLSTAPGEEGVLYNVQPR</sequence>
<evidence type="ECO:0000256" key="2">
    <source>
        <dbReference type="SAM" id="SignalP"/>
    </source>
</evidence>
<dbReference type="RefSeq" id="WP_130484489.1">
    <property type="nucleotide sequence ID" value="NZ_SGWW01000001.1"/>
</dbReference>
<keyword evidence="2" id="KW-0732">Signal</keyword>
<evidence type="ECO:0000256" key="1">
    <source>
        <dbReference type="SAM" id="MobiDB-lite"/>
    </source>
</evidence>
<dbReference type="PROSITE" id="PS51257">
    <property type="entry name" value="PROKAR_LIPOPROTEIN"/>
    <property type="match status" value="1"/>
</dbReference>
<feature type="compositionally biased region" description="Acidic residues" evidence="1">
    <location>
        <begin position="45"/>
        <end position="59"/>
    </location>
</feature>
<organism evidence="3 4">
    <name type="scientific">Microcella putealis</name>
    <dbReference type="NCBI Taxonomy" id="337005"/>
    <lineage>
        <taxon>Bacteria</taxon>
        <taxon>Bacillati</taxon>
        <taxon>Actinomycetota</taxon>
        <taxon>Actinomycetes</taxon>
        <taxon>Micrococcales</taxon>
        <taxon>Microbacteriaceae</taxon>
        <taxon>Microcella</taxon>
    </lineage>
</organism>
<comment type="caution">
    <text evidence="3">The sequence shown here is derived from an EMBL/GenBank/DDBJ whole genome shotgun (WGS) entry which is preliminary data.</text>
</comment>
<accession>A0A4Q7LXI4</accession>
<feature type="signal peptide" evidence="2">
    <location>
        <begin position="1"/>
        <end position="21"/>
    </location>
</feature>
<dbReference type="Proteomes" id="UP000293519">
    <property type="component" value="Unassembled WGS sequence"/>
</dbReference>
<feature type="region of interest" description="Disordered" evidence="1">
    <location>
        <begin position="22"/>
        <end position="68"/>
    </location>
</feature>